<dbReference type="Proteomes" id="UP000325211">
    <property type="component" value="Chromosome"/>
</dbReference>
<dbReference type="Pfam" id="PF00440">
    <property type="entry name" value="TetR_N"/>
    <property type="match status" value="1"/>
</dbReference>
<gene>
    <name evidence="6" type="ORF">DEJ50_08585</name>
</gene>
<keyword evidence="2 4" id="KW-0238">DNA-binding</keyword>
<dbReference type="PANTHER" id="PTHR30055">
    <property type="entry name" value="HTH-TYPE TRANSCRIPTIONAL REGULATOR RUTR"/>
    <property type="match status" value="1"/>
</dbReference>
<feature type="DNA-binding region" description="H-T-H motif" evidence="4">
    <location>
        <begin position="33"/>
        <end position="52"/>
    </location>
</feature>
<evidence type="ECO:0000256" key="1">
    <source>
        <dbReference type="ARBA" id="ARBA00023015"/>
    </source>
</evidence>
<evidence type="ECO:0000259" key="5">
    <source>
        <dbReference type="PROSITE" id="PS50977"/>
    </source>
</evidence>
<dbReference type="Pfam" id="PF16859">
    <property type="entry name" value="TetR_C_11"/>
    <property type="match status" value="1"/>
</dbReference>
<evidence type="ECO:0000313" key="6">
    <source>
        <dbReference type="EMBL" id="QES47858.1"/>
    </source>
</evidence>
<dbReference type="GO" id="GO:0000976">
    <property type="term" value="F:transcription cis-regulatory region binding"/>
    <property type="evidence" value="ECO:0007669"/>
    <property type="project" value="TreeGrafter"/>
</dbReference>
<evidence type="ECO:0000313" key="7">
    <source>
        <dbReference type="Proteomes" id="UP000325211"/>
    </source>
</evidence>
<evidence type="ECO:0000256" key="3">
    <source>
        <dbReference type="ARBA" id="ARBA00023163"/>
    </source>
</evidence>
<feature type="domain" description="HTH tetR-type" evidence="5">
    <location>
        <begin position="10"/>
        <end position="70"/>
    </location>
</feature>
<dbReference type="Gene3D" id="1.10.357.10">
    <property type="entry name" value="Tetracycline Repressor, domain 2"/>
    <property type="match status" value="1"/>
</dbReference>
<proteinExistence type="predicted"/>
<dbReference type="Gene3D" id="1.10.10.60">
    <property type="entry name" value="Homeodomain-like"/>
    <property type="match status" value="1"/>
</dbReference>
<organism evidence="6 7">
    <name type="scientific">Streptomyces venezuelae</name>
    <dbReference type="NCBI Taxonomy" id="54571"/>
    <lineage>
        <taxon>Bacteria</taxon>
        <taxon>Bacillati</taxon>
        <taxon>Actinomycetota</taxon>
        <taxon>Actinomycetes</taxon>
        <taxon>Kitasatosporales</taxon>
        <taxon>Streptomycetaceae</taxon>
        <taxon>Streptomyces</taxon>
    </lineage>
</organism>
<evidence type="ECO:0000256" key="4">
    <source>
        <dbReference type="PROSITE-ProRule" id="PRU00335"/>
    </source>
</evidence>
<dbReference type="SUPFAM" id="SSF46689">
    <property type="entry name" value="Homeodomain-like"/>
    <property type="match status" value="1"/>
</dbReference>
<dbReference type="EMBL" id="CP029190">
    <property type="protein sequence ID" value="QES47858.1"/>
    <property type="molecule type" value="Genomic_DNA"/>
</dbReference>
<dbReference type="InterPro" id="IPR050109">
    <property type="entry name" value="HTH-type_TetR-like_transc_reg"/>
</dbReference>
<dbReference type="GO" id="GO:0003700">
    <property type="term" value="F:DNA-binding transcription factor activity"/>
    <property type="evidence" value="ECO:0007669"/>
    <property type="project" value="TreeGrafter"/>
</dbReference>
<dbReference type="AlphaFoldDB" id="A0A5P2D1D9"/>
<reference evidence="6 7" key="1">
    <citation type="submission" date="2018-05" db="EMBL/GenBank/DDBJ databases">
        <title>Streptomyces venezuelae.</title>
        <authorList>
            <person name="Kim W."/>
            <person name="Lee N."/>
            <person name="Cho B.-K."/>
        </authorList>
    </citation>
    <scope>NUCLEOTIDE SEQUENCE [LARGE SCALE GENOMIC DNA]</scope>
    <source>
        <strain evidence="6 7">ATCC 21782</strain>
    </source>
</reference>
<keyword evidence="3" id="KW-0804">Transcription</keyword>
<dbReference type="InterPro" id="IPR011075">
    <property type="entry name" value="TetR_C"/>
</dbReference>
<protein>
    <submittedName>
        <fullName evidence="6">TetR family transcriptional regulator</fullName>
    </submittedName>
</protein>
<keyword evidence="1" id="KW-0805">Transcription regulation</keyword>
<accession>A0A5P2D1D9</accession>
<dbReference type="PROSITE" id="PS50977">
    <property type="entry name" value="HTH_TETR_2"/>
    <property type="match status" value="1"/>
</dbReference>
<dbReference type="OrthoDB" id="9796019at2"/>
<dbReference type="InterPro" id="IPR009057">
    <property type="entry name" value="Homeodomain-like_sf"/>
</dbReference>
<evidence type="ECO:0000256" key="2">
    <source>
        <dbReference type="ARBA" id="ARBA00023125"/>
    </source>
</evidence>
<dbReference type="RefSeq" id="WP_150206981.1">
    <property type="nucleotide sequence ID" value="NZ_CP029190.1"/>
</dbReference>
<dbReference type="PANTHER" id="PTHR30055:SF225">
    <property type="entry name" value="TRANSCRIPTIONAL REGULATORY PROTEIN-RELATED"/>
    <property type="match status" value="1"/>
</dbReference>
<dbReference type="InterPro" id="IPR036271">
    <property type="entry name" value="Tet_transcr_reg_TetR-rel_C_sf"/>
</dbReference>
<sequence>MAGPVRRRGAELEAAIVDAAIEQLCTVGWNALTMEAVAAGAQTGKAAVYRRWSSKGELVADALRASLPPVAEVPDSGSIRGDLRLLCRRMRDVMHSRSGQALRSVLHECDAVGVVGFREIIRTAFLEPSGRVFGTLIERGIERGDVRPDATGPFVADVIPAMMMYRTKVCGSEWEDSDIEEFIDRVLVPMLSR</sequence>
<dbReference type="InterPro" id="IPR001647">
    <property type="entry name" value="HTH_TetR"/>
</dbReference>
<dbReference type="SUPFAM" id="SSF48498">
    <property type="entry name" value="Tetracyclin repressor-like, C-terminal domain"/>
    <property type="match status" value="1"/>
</dbReference>
<name>A0A5P2D1D9_STRVZ</name>